<organism evidence="2 3">
    <name type="scientific">Owenia fusiformis</name>
    <name type="common">Polychaete worm</name>
    <dbReference type="NCBI Taxonomy" id="6347"/>
    <lineage>
        <taxon>Eukaryota</taxon>
        <taxon>Metazoa</taxon>
        <taxon>Spiralia</taxon>
        <taxon>Lophotrochozoa</taxon>
        <taxon>Annelida</taxon>
        <taxon>Polychaeta</taxon>
        <taxon>Sedentaria</taxon>
        <taxon>Canalipalpata</taxon>
        <taxon>Sabellida</taxon>
        <taxon>Oweniida</taxon>
        <taxon>Oweniidae</taxon>
        <taxon>Owenia</taxon>
    </lineage>
</organism>
<protein>
    <submittedName>
        <fullName evidence="2">Uncharacterized protein</fullName>
    </submittedName>
</protein>
<proteinExistence type="predicted"/>
<feature type="compositionally biased region" description="Polar residues" evidence="1">
    <location>
        <begin position="171"/>
        <end position="180"/>
    </location>
</feature>
<feature type="compositionally biased region" description="Polar residues" evidence="1">
    <location>
        <begin position="200"/>
        <end position="218"/>
    </location>
</feature>
<dbReference type="AlphaFoldDB" id="A0A8J1T565"/>
<feature type="non-terminal residue" evidence="2">
    <location>
        <position position="307"/>
    </location>
</feature>
<gene>
    <name evidence="2" type="ORF">OFUS_LOCUS11071</name>
</gene>
<evidence type="ECO:0000313" key="2">
    <source>
        <dbReference type="EMBL" id="CAH1784952.1"/>
    </source>
</evidence>
<reference evidence="2" key="1">
    <citation type="submission" date="2022-03" db="EMBL/GenBank/DDBJ databases">
        <authorList>
            <person name="Martin C."/>
        </authorList>
    </citation>
    <scope>NUCLEOTIDE SEQUENCE</scope>
</reference>
<dbReference type="EMBL" id="CAIIXF020000005">
    <property type="protein sequence ID" value="CAH1784952.1"/>
    <property type="molecule type" value="Genomic_DNA"/>
</dbReference>
<name>A0A8J1T565_OWEFU</name>
<evidence type="ECO:0000313" key="3">
    <source>
        <dbReference type="Proteomes" id="UP000749559"/>
    </source>
</evidence>
<keyword evidence="3" id="KW-1185">Reference proteome</keyword>
<sequence length="307" mass="34431">MVGCKIDGGKSVHYLKIIDGQGPAKENTEDHIFVENCLAQGPSRTDRELDHWYHDDKKYVKRNYNCVGGIEKHTKELTKSGIDKLDLLLRPLYIDIPKEDLACSSDSAHPVKDFGVLGEQNLKQDTTFVNINRDNIMDHCAESSSMTNINIMDSKIRTCFRESFEMANHMSPIQISSHNSGAPFKPRRMREYSSSSTSSAEETLQHPYQQQSPSTSADLNYKAQDASRMNLPNGQLNHIAVSNYSHLTSMLMRSNPATSSTMTGYLGYPRDSPFYKPLLTNLDLKHSDQTRMLHGAPKDGSTSPTDP</sequence>
<dbReference type="Proteomes" id="UP000749559">
    <property type="component" value="Unassembled WGS sequence"/>
</dbReference>
<evidence type="ECO:0000256" key="1">
    <source>
        <dbReference type="SAM" id="MobiDB-lite"/>
    </source>
</evidence>
<feature type="region of interest" description="Disordered" evidence="1">
    <location>
        <begin position="171"/>
        <end position="219"/>
    </location>
</feature>
<comment type="caution">
    <text evidence="2">The sequence shown here is derived from an EMBL/GenBank/DDBJ whole genome shotgun (WGS) entry which is preliminary data.</text>
</comment>
<accession>A0A8J1T565</accession>
<feature type="region of interest" description="Disordered" evidence="1">
    <location>
        <begin position="288"/>
        <end position="307"/>
    </location>
</feature>